<evidence type="ECO:0000256" key="9">
    <source>
        <dbReference type="ARBA" id="ARBA00038489"/>
    </source>
</evidence>
<dbReference type="EC" id="1.11.1.24" evidence="2"/>
<keyword evidence="4" id="KW-0049">Antioxidant</keyword>
<gene>
    <name evidence="13" type="ORF">TJEJU_1279</name>
</gene>
<dbReference type="KEGG" id="tje:TJEJU_1279"/>
<evidence type="ECO:0000256" key="8">
    <source>
        <dbReference type="ARBA" id="ARBA00032824"/>
    </source>
</evidence>
<dbReference type="InterPro" id="IPR000866">
    <property type="entry name" value="AhpC/TSA"/>
</dbReference>
<dbReference type="GO" id="GO:0034599">
    <property type="term" value="P:cellular response to oxidative stress"/>
    <property type="evidence" value="ECO:0007669"/>
    <property type="project" value="TreeGrafter"/>
</dbReference>
<evidence type="ECO:0000256" key="3">
    <source>
        <dbReference type="ARBA" id="ARBA00022559"/>
    </source>
</evidence>
<evidence type="ECO:0000256" key="7">
    <source>
        <dbReference type="ARBA" id="ARBA00023284"/>
    </source>
</evidence>
<evidence type="ECO:0000313" key="14">
    <source>
        <dbReference type="Proteomes" id="UP000215214"/>
    </source>
</evidence>
<comment type="catalytic activity">
    <reaction evidence="11">
        <text>a hydroperoxide + [thioredoxin]-dithiol = an alcohol + [thioredoxin]-disulfide + H2O</text>
        <dbReference type="Rhea" id="RHEA:62620"/>
        <dbReference type="Rhea" id="RHEA-COMP:10698"/>
        <dbReference type="Rhea" id="RHEA-COMP:10700"/>
        <dbReference type="ChEBI" id="CHEBI:15377"/>
        <dbReference type="ChEBI" id="CHEBI:29950"/>
        <dbReference type="ChEBI" id="CHEBI:30879"/>
        <dbReference type="ChEBI" id="CHEBI:35924"/>
        <dbReference type="ChEBI" id="CHEBI:50058"/>
        <dbReference type="EC" id="1.11.1.24"/>
    </reaction>
</comment>
<keyword evidence="6" id="KW-1015">Disulfide bond</keyword>
<proteinExistence type="inferred from homology"/>
<keyword evidence="3" id="KW-0575">Peroxidase</keyword>
<dbReference type="InterPro" id="IPR036249">
    <property type="entry name" value="Thioredoxin-like_sf"/>
</dbReference>
<dbReference type="Proteomes" id="UP000215214">
    <property type="component" value="Chromosome TJEJU"/>
</dbReference>
<comment type="function">
    <text evidence="1">Thiol-specific peroxidase that catalyzes the reduction of hydrogen peroxide and organic hydroperoxides to water and alcohols, respectively. Plays a role in cell protection against oxidative stress by detoxifying peroxides and as sensor of hydrogen peroxide-mediated signaling events.</text>
</comment>
<dbReference type="Gene3D" id="3.40.30.10">
    <property type="entry name" value="Glutaredoxin"/>
    <property type="match status" value="1"/>
</dbReference>
<reference evidence="13 14" key="1">
    <citation type="submission" date="2017-07" db="EMBL/GenBank/DDBJ databases">
        <authorList>
            <person name="Sun Z.S."/>
            <person name="Albrecht U."/>
            <person name="Echele G."/>
            <person name="Lee C.C."/>
        </authorList>
    </citation>
    <scope>NUCLEOTIDE SEQUENCE [LARGE SCALE GENOMIC DNA]</scope>
    <source>
        <strain evidence="14">type strain: KCTC 22618</strain>
    </source>
</reference>
<dbReference type="InterPro" id="IPR050924">
    <property type="entry name" value="Peroxiredoxin_BCP/PrxQ"/>
</dbReference>
<dbReference type="GO" id="GO:0008379">
    <property type="term" value="F:thioredoxin peroxidase activity"/>
    <property type="evidence" value="ECO:0007669"/>
    <property type="project" value="TreeGrafter"/>
</dbReference>
<dbReference type="Pfam" id="PF00578">
    <property type="entry name" value="AhpC-TSA"/>
    <property type="match status" value="1"/>
</dbReference>
<feature type="domain" description="Thioredoxin" evidence="12">
    <location>
        <begin position="43"/>
        <end position="215"/>
    </location>
</feature>
<evidence type="ECO:0000256" key="1">
    <source>
        <dbReference type="ARBA" id="ARBA00003330"/>
    </source>
</evidence>
<evidence type="ECO:0000256" key="10">
    <source>
        <dbReference type="ARBA" id="ARBA00042639"/>
    </source>
</evidence>
<dbReference type="InterPro" id="IPR013766">
    <property type="entry name" value="Thioredoxin_domain"/>
</dbReference>
<evidence type="ECO:0000256" key="6">
    <source>
        <dbReference type="ARBA" id="ARBA00023157"/>
    </source>
</evidence>
<dbReference type="GO" id="GO:0045454">
    <property type="term" value="P:cell redox homeostasis"/>
    <property type="evidence" value="ECO:0007669"/>
    <property type="project" value="TreeGrafter"/>
</dbReference>
<evidence type="ECO:0000256" key="2">
    <source>
        <dbReference type="ARBA" id="ARBA00013017"/>
    </source>
</evidence>
<evidence type="ECO:0000256" key="11">
    <source>
        <dbReference type="ARBA" id="ARBA00049091"/>
    </source>
</evidence>
<dbReference type="GO" id="GO:0005737">
    <property type="term" value="C:cytoplasm"/>
    <property type="evidence" value="ECO:0007669"/>
    <property type="project" value="TreeGrafter"/>
</dbReference>
<evidence type="ECO:0000256" key="5">
    <source>
        <dbReference type="ARBA" id="ARBA00023002"/>
    </source>
</evidence>
<evidence type="ECO:0000256" key="4">
    <source>
        <dbReference type="ARBA" id="ARBA00022862"/>
    </source>
</evidence>
<dbReference type="AlphaFoldDB" id="A0A238U786"/>
<evidence type="ECO:0000259" key="12">
    <source>
        <dbReference type="PROSITE" id="PS51352"/>
    </source>
</evidence>
<dbReference type="CDD" id="cd02970">
    <property type="entry name" value="PRX_like2"/>
    <property type="match status" value="1"/>
</dbReference>
<keyword evidence="7" id="KW-0676">Redox-active center</keyword>
<protein>
    <recommendedName>
        <fullName evidence="2">thioredoxin-dependent peroxiredoxin</fullName>
        <ecNumber evidence="2">1.11.1.24</ecNumber>
    </recommendedName>
    <alternativeName>
        <fullName evidence="8">Thioredoxin peroxidase</fullName>
    </alternativeName>
    <alternativeName>
        <fullName evidence="10">Thioredoxin-dependent peroxiredoxin Bcp</fullName>
    </alternativeName>
</protein>
<keyword evidence="5" id="KW-0560">Oxidoreductase</keyword>
<dbReference type="RefSeq" id="WP_095070416.1">
    <property type="nucleotide sequence ID" value="NZ_LT899436.1"/>
</dbReference>
<dbReference type="PROSITE" id="PS51352">
    <property type="entry name" value="THIOREDOXIN_2"/>
    <property type="match status" value="1"/>
</dbReference>
<keyword evidence="14" id="KW-1185">Reference proteome</keyword>
<sequence length="215" mass="24153">MSLTEALEARVALGRKKIPTSILEVMDKTTNDLITQEISAQAFKVGDTFPSFELPNVKSQEVSLNTVKGEKATVISFYRGGWCPYCNLELQALQQALPEFKNLGANLVAISPETPDSSLTTEEKNELTFEVLSDIDNKLGKELGLVFKLDEELENIYSNEFKIDLEKHNQNTTGELPMAATYVIDNDHVIQYAFVKEDYTKRAEISEIRKALENI</sequence>
<accession>A0A238U786</accession>
<evidence type="ECO:0000313" key="13">
    <source>
        <dbReference type="EMBL" id="SNR15017.1"/>
    </source>
</evidence>
<dbReference type="EMBL" id="LT899436">
    <property type="protein sequence ID" value="SNR15017.1"/>
    <property type="molecule type" value="Genomic_DNA"/>
</dbReference>
<dbReference type="PANTHER" id="PTHR42801:SF7">
    <property type="entry name" value="SLL1159 PROTEIN"/>
    <property type="match status" value="1"/>
</dbReference>
<comment type="similarity">
    <text evidence="9">Belongs to the peroxiredoxin family. BCP/PrxQ subfamily.</text>
</comment>
<name>A0A238U786_9FLAO</name>
<dbReference type="PANTHER" id="PTHR42801">
    <property type="entry name" value="THIOREDOXIN-DEPENDENT PEROXIDE REDUCTASE"/>
    <property type="match status" value="1"/>
</dbReference>
<dbReference type="OrthoDB" id="9809746at2"/>
<organism evidence="13 14">
    <name type="scientific">Tenacibaculum jejuense</name>
    <dbReference type="NCBI Taxonomy" id="584609"/>
    <lineage>
        <taxon>Bacteria</taxon>
        <taxon>Pseudomonadati</taxon>
        <taxon>Bacteroidota</taxon>
        <taxon>Flavobacteriia</taxon>
        <taxon>Flavobacteriales</taxon>
        <taxon>Flavobacteriaceae</taxon>
        <taxon>Tenacibaculum</taxon>
    </lineage>
</organism>
<dbReference type="SUPFAM" id="SSF52833">
    <property type="entry name" value="Thioredoxin-like"/>
    <property type="match status" value="1"/>
</dbReference>